<reference evidence="6" key="1">
    <citation type="journal article" date="2016" name="Proc. Natl. Acad. Sci. U.S.A.">
        <title>Chromosome-level assembly of Arabidopsis thaliana Ler reveals the extent of translocation and inversion polymorphisms.</title>
        <authorList>
            <person name="Zapata L."/>
            <person name="Ding J."/>
            <person name="Willing E.M."/>
            <person name="Hartwig B."/>
            <person name="Bezdan D."/>
            <person name="Jiao W.B."/>
            <person name="Patel V."/>
            <person name="Velikkakam James G."/>
            <person name="Koornneef M."/>
            <person name="Ossowski S."/>
            <person name="Schneeberger K."/>
        </authorList>
    </citation>
    <scope>NUCLEOTIDE SEQUENCE [LARGE SCALE GENOMIC DNA]</scope>
    <source>
        <strain evidence="6">cv. Landsberg erecta</strain>
    </source>
</reference>
<dbReference type="Pfam" id="PF03107">
    <property type="entry name" value="C1_2"/>
    <property type="match status" value="4"/>
</dbReference>
<feature type="domain" description="DC1" evidence="3">
    <location>
        <begin position="271"/>
        <end position="315"/>
    </location>
</feature>
<keyword evidence="1" id="KW-0677">Repeat</keyword>
<evidence type="ECO:0008006" key="7">
    <source>
        <dbReference type="Google" id="ProtNLM"/>
    </source>
</evidence>
<evidence type="ECO:0000256" key="1">
    <source>
        <dbReference type="ARBA" id="ARBA00022737"/>
    </source>
</evidence>
<evidence type="ECO:0000313" key="6">
    <source>
        <dbReference type="Proteomes" id="UP000078284"/>
    </source>
</evidence>
<dbReference type="InterPro" id="IPR046349">
    <property type="entry name" value="C1-like_sf"/>
</dbReference>
<sequence length="708" mass="81923">MDMKEVPPPPPPSGFKRYKKKRSKKMDNKEVPPPPPPPPPPVLPHIRSRKKMDIKEVHLPLPRHYPPPPPPLPPPPPYGFRRHHNQSGNELEKRIARLGFPTLRPFQSKRYDNQTLPNPRCPLSNPTYPHTLNPKFSVNTTNGCFTCGENTSPWIDHHNVHFFCKRCHVEFHFGCHTYPSELTHPYHLQHPLIFTFHNYQTGVISDARIDESFCTTVLSGSDPKKSGSIDKCSWCGKNIQGNWFYRCSICKFCLDLSCSQTDPPLLVANPKSHHHSLVFYARPLLTPCDACGSVNVLDPSYACFQCNYMVHQSCIDLPRVIKITRHQHRLFHTPYLHSTIPPCRICYKPVDIKYGQYSCKHEDFSYVVHSKCATHENVWDGKELEEEPEKPDNIEDIVPFEKVSNDMIKHFSHEHHLLKLEKYDRVRDAEKQCQAYILPINSHDFFYNCMECDFFLHEVCAGLLRKLDHALHVHPLVLDPSPQRHYNQNGCLGCSRKSTGFRYKCSIEKCVLLDNVQIDVRCILVPNFFTHKAHEHPLFISTYEKGKSKICCEACKEICLVSYLQCSECKFAMCYQCATIPNEVYYKYDKHFLSLCYGEVVFGTYWCEVCEKEVDPRDWFYACNKCCITVHLQCVFGSSGYVKPGFTLYHYFTKMEVLSNSKSTRPFCTECGQRCPSSVYYKLGWLGTRTFCSLNCLTSKEKLMVLST</sequence>
<evidence type="ECO:0000259" key="3">
    <source>
        <dbReference type="Pfam" id="PF03107"/>
    </source>
</evidence>
<feature type="domain" description="DC1-like C-terminal" evidence="4">
    <location>
        <begin position="655"/>
        <end position="697"/>
    </location>
</feature>
<feature type="compositionally biased region" description="Pro residues" evidence="2">
    <location>
        <begin position="63"/>
        <end position="78"/>
    </location>
</feature>
<dbReference type="Proteomes" id="UP000078284">
    <property type="component" value="Chromosome 3"/>
</dbReference>
<dbReference type="AlphaFoldDB" id="A0A178V8Q2"/>
<dbReference type="InterPro" id="IPR053192">
    <property type="entry name" value="Vacuole_Formation_Reg"/>
</dbReference>
<accession>A0A178V8Q2</accession>
<dbReference type="SUPFAM" id="SSF57889">
    <property type="entry name" value="Cysteine-rich domain"/>
    <property type="match status" value="4"/>
</dbReference>
<feature type="domain" description="DC1" evidence="3">
    <location>
        <begin position="588"/>
        <end position="635"/>
    </location>
</feature>
<evidence type="ECO:0000259" key="4">
    <source>
        <dbReference type="Pfam" id="PF22926"/>
    </source>
</evidence>
<feature type="compositionally biased region" description="Pro residues" evidence="2">
    <location>
        <begin position="31"/>
        <end position="43"/>
    </location>
</feature>
<dbReference type="PANTHER" id="PTHR32410">
    <property type="entry name" value="CYSTEINE/HISTIDINE-RICH C1 DOMAIN FAMILY PROTEIN"/>
    <property type="match status" value="1"/>
</dbReference>
<evidence type="ECO:0000313" key="5">
    <source>
        <dbReference type="EMBL" id="OAP02108.1"/>
    </source>
</evidence>
<evidence type="ECO:0000256" key="2">
    <source>
        <dbReference type="SAM" id="MobiDB-lite"/>
    </source>
</evidence>
<organism evidence="5 6">
    <name type="scientific">Arabidopsis thaliana</name>
    <name type="common">Mouse-ear cress</name>
    <dbReference type="NCBI Taxonomy" id="3702"/>
    <lineage>
        <taxon>Eukaryota</taxon>
        <taxon>Viridiplantae</taxon>
        <taxon>Streptophyta</taxon>
        <taxon>Embryophyta</taxon>
        <taxon>Tracheophyta</taxon>
        <taxon>Spermatophyta</taxon>
        <taxon>Magnoliopsida</taxon>
        <taxon>eudicotyledons</taxon>
        <taxon>Gunneridae</taxon>
        <taxon>Pentapetalae</taxon>
        <taxon>rosids</taxon>
        <taxon>malvids</taxon>
        <taxon>Brassicales</taxon>
        <taxon>Brassicaceae</taxon>
        <taxon>Camelineae</taxon>
        <taxon>Arabidopsis</taxon>
    </lineage>
</organism>
<proteinExistence type="predicted"/>
<dbReference type="EMBL" id="LUHQ01000003">
    <property type="protein sequence ID" value="OAP02108.1"/>
    <property type="molecule type" value="Genomic_DNA"/>
</dbReference>
<dbReference type="Pfam" id="PF22926">
    <property type="entry name" value="C1-like_CT"/>
    <property type="match status" value="1"/>
</dbReference>
<feature type="region of interest" description="Disordered" evidence="2">
    <location>
        <begin position="1"/>
        <end position="87"/>
    </location>
</feature>
<feature type="domain" description="DC1" evidence="3">
    <location>
        <begin position="228"/>
        <end position="258"/>
    </location>
</feature>
<dbReference type="ExpressionAtlas" id="A0A178V8Q2">
    <property type="expression patterns" value="baseline and differential"/>
</dbReference>
<dbReference type="InterPro" id="IPR004146">
    <property type="entry name" value="DC1"/>
</dbReference>
<name>A0A178V8Q2_ARATH</name>
<feature type="domain" description="DC1" evidence="3">
    <location>
        <begin position="411"/>
        <end position="461"/>
    </location>
</feature>
<gene>
    <name evidence="5" type="ordered locus">AXX17_At3g11270</name>
</gene>
<dbReference type="PANTHER" id="PTHR32410:SF168">
    <property type="entry name" value="CYSTEINE_HISTIDINE-RICH C1 DOMAIN FAMILY PROTEIN"/>
    <property type="match status" value="1"/>
</dbReference>
<feature type="compositionally biased region" description="Pro residues" evidence="2">
    <location>
        <begin position="1"/>
        <end position="13"/>
    </location>
</feature>
<protein>
    <recommendedName>
        <fullName evidence="7">Cysteine/Histidine-rich C1 domain family protein</fullName>
    </recommendedName>
</protein>
<dbReference type="InterPro" id="IPR054483">
    <property type="entry name" value="DC1-like_CT"/>
</dbReference>
<comment type="caution">
    <text evidence="5">The sequence shown here is derived from an EMBL/GenBank/DDBJ whole genome shotgun (WGS) entry which is preliminary data.</text>
</comment>